<proteinExistence type="predicted"/>
<dbReference type="Proteomes" id="UP000676336">
    <property type="component" value="Unassembled WGS sequence"/>
</dbReference>
<comment type="caution">
    <text evidence="2">The sequence shown here is derived from an EMBL/GenBank/DDBJ whole genome shotgun (WGS) entry which is preliminary data.</text>
</comment>
<reference evidence="2" key="1">
    <citation type="submission" date="2021-02" db="EMBL/GenBank/DDBJ databases">
        <authorList>
            <person name="Nowell W R."/>
        </authorList>
    </citation>
    <scope>NUCLEOTIDE SEQUENCE</scope>
</reference>
<protein>
    <submittedName>
        <fullName evidence="2">Uncharacterized protein</fullName>
    </submittedName>
</protein>
<feature type="region of interest" description="Disordered" evidence="1">
    <location>
        <begin position="1"/>
        <end position="74"/>
    </location>
</feature>
<evidence type="ECO:0000256" key="1">
    <source>
        <dbReference type="SAM" id="MobiDB-lite"/>
    </source>
</evidence>
<feature type="compositionally biased region" description="Polar residues" evidence="1">
    <location>
        <begin position="42"/>
        <end position="56"/>
    </location>
</feature>
<organism evidence="2 3">
    <name type="scientific">Rotaria magnacalcarata</name>
    <dbReference type="NCBI Taxonomy" id="392030"/>
    <lineage>
        <taxon>Eukaryota</taxon>
        <taxon>Metazoa</taxon>
        <taxon>Spiralia</taxon>
        <taxon>Gnathifera</taxon>
        <taxon>Rotifera</taxon>
        <taxon>Eurotatoria</taxon>
        <taxon>Bdelloidea</taxon>
        <taxon>Philodinida</taxon>
        <taxon>Philodinidae</taxon>
        <taxon>Rotaria</taxon>
    </lineage>
</organism>
<evidence type="ECO:0000313" key="2">
    <source>
        <dbReference type="EMBL" id="CAF4397683.1"/>
    </source>
</evidence>
<gene>
    <name evidence="2" type="ORF">SMN809_LOCUS30299</name>
</gene>
<accession>A0A8S2VFZ8</accession>
<feature type="compositionally biased region" description="Acidic residues" evidence="1">
    <location>
        <begin position="8"/>
        <end position="17"/>
    </location>
</feature>
<sequence length="74" mass="8348">SADIETTSIEEEGEEEERTEKKGKVNLSHNQQGATHHFFNDHISTSYDLTNSDTYNGSGGLYESNKYTDDESEE</sequence>
<dbReference type="AlphaFoldDB" id="A0A8S2VFZ8"/>
<name>A0A8S2VFZ8_9BILA</name>
<feature type="non-terminal residue" evidence="2">
    <location>
        <position position="74"/>
    </location>
</feature>
<evidence type="ECO:0000313" key="3">
    <source>
        <dbReference type="Proteomes" id="UP000676336"/>
    </source>
</evidence>
<dbReference type="EMBL" id="CAJOBI010056822">
    <property type="protein sequence ID" value="CAF4397683.1"/>
    <property type="molecule type" value="Genomic_DNA"/>
</dbReference>
<feature type="non-terminal residue" evidence="2">
    <location>
        <position position="1"/>
    </location>
</feature>